<protein>
    <submittedName>
        <fullName evidence="2">Uncharacterized protein</fullName>
    </submittedName>
</protein>
<name>A0A7Y6DHI3_9PSED</name>
<evidence type="ECO:0000313" key="3">
    <source>
        <dbReference type="Proteomes" id="UP000536720"/>
    </source>
</evidence>
<organism evidence="2 3">
    <name type="scientific">Pseudomonas corrugata</name>
    <dbReference type="NCBI Taxonomy" id="47879"/>
    <lineage>
        <taxon>Bacteria</taxon>
        <taxon>Pseudomonadati</taxon>
        <taxon>Pseudomonadota</taxon>
        <taxon>Gammaproteobacteria</taxon>
        <taxon>Pseudomonadales</taxon>
        <taxon>Pseudomonadaceae</taxon>
        <taxon>Pseudomonas</taxon>
    </lineage>
</organism>
<feature type="region of interest" description="Disordered" evidence="1">
    <location>
        <begin position="32"/>
        <end position="57"/>
    </location>
</feature>
<proteinExistence type="predicted"/>
<accession>A0A7Y6DHI3</accession>
<evidence type="ECO:0000313" key="2">
    <source>
        <dbReference type="EMBL" id="NUT87134.1"/>
    </source>
</evidence>
<gene>
    <name evidence="2" type="ORF">HNO91_11920</name>
</gene>
<dbReference type="RefSeq" id="WP_175362543.1">
    <property type="nucleotide sequence ID" value="NZ_JABFMR010000008.1"/>
</dbReference>
<evidence type="ECO:0000256" key="1">
    <source>
        <dbReference type="SAM" id="MobiDB-lite"/>
    </source>
</evidence>
<dbReference type="EMBL" id="JABFMR010000008">
    <property type="protein sequence ID" value="NUT87134.1"/>
    <property type="molecule type" value="Genomic_DNA"/>
</dbReference>
<dbReference type="Proteomes" id="UP000536720">
    <property type="component" value="Unassembled WGS sequence"/>
</dbReference>
<dbReference type="AlphaFoldDB" id="A0A7Y6DHI3"/>
<comment type="caution">
    <text evidence="2">The sequence shown here is derived from an EMBL/GenBank/DDBJ whole genome shotgun (WGS) entry which is preliminary data.</text>
</comment>
<sequence>MTALRRKTTIRGAPMKPLDLNVMCDICDKSRAHGNHDKCSKKRQALMAEQRARESQS</sequence>
<reference evidence="2 3" key="1">
    <citation type="journal article" date="2020" name="Front. Plant Sci.">
        <title>Isolation of Rhizosphere Bacteria That Improve Quality and Water Stress Tolerance in Greenhouse Ornamentals.</title>
        <authorList>
            <person name="Nordstedt N.P."/>
            <person name="Jones M.L."/>
        </authorList>
    </citation>
    <scope>NUCLEOTIDE SEQUENCE [LARGE SCALE GENOMIC DNA]</scope>
    <source>
        <strain evidence="2 3">C7D2</strain>
    </source>
</reference>